<keyword evidence="2" id="KW-0805">Transcription regulation</keyword>
<protein>
    <submittedName>
        <fullName evidence="8">RNA polymerase sigma-70 factor (ECF subfamily)</fullName>
    </submittedName>
</protein>
<dbReference type="InterPro" id="IPR013249">
    <property type="entry name" value="RNA_pol_sigma70_r4_t2"/>
</dbReference>
<keyword evidence="9" id="KW-1185">Reference proteome</keyword>
<reference evidence="8 9" key="1">
    <citation type="submission" date="2018-06" db="EMBL/GenBank/DDBJ databases">
        <title>Genomic Encyclopedia of Type Strains, Phase IV (KMG-IV): sequencing the most valuable type-strain genomes for metagenomic binning, comparative biology and taxonomic classification.</title>
        <authorList>
            <person name="Goeker M."/>
        </authorList>
    </citation>
    <scope>NUCLEOTIDE SEQUENCE [LARGE SCALE GENOMIC DNA]</scope>
    <source>
        <strain evidence="8 9">DSM 25532</strain>
    </source>
</reference>
<dbReference type="SUPFAM" id="SSF88946">
    <property type="entry name" value="Sigma2 domain of RNA polymerase sigma factors"/>
    <property type="match status" value="1"/>
</dbReference>
<keyword evidence="5" id="KW-0804">Transcription</keyword>
<evidence type="ECO:0000256" key="2">
    <source>
        <dbReference type="ARBA" id="ARBA00023015"/>
    </source>
</evidence>
<dbReference type="InterPro" id="IPR014284">
    <property type="entry name" value="RNA_pol_sigma-70_dom"/>
</dbReference>
<comment type="caution">
    <text evidence="8">The sequence shown here is derived from an EMBL/GenBank/DDBJ whole genome shotgun (WGS) entry which is preliminary data.</text>
</comment>
<dbReference type="AlphaFoldDB" id="A0A366H6F1"/>
<dbReference type="SUPFAM" id="SSF88659">
    <property type="entry name" value="Sigma3 and sigma4 domains of RNA polymerase sigma factors"/>
    <property type="match status" value="1"/>
</dbReference>
<dbReference type="Gene3D" id="1.10.1740.10">
    <property type="match status" value="1"/>
</dbReference>
<dbReference type="NCBIfam" id="TIGR02937">
    <property type="entry name" value="sigma70-ECF"/>
    <property type="match status" value="1"/>
</dbReference>
<evidence type="ECO:0000313" key="8">
    <source>
        <dbReference type="EMBL" id="RBP37031.1"/>
    </source>
</evidence>
<sequence length="180" mass="20210">MNSNLLLNQREAFEAFVRKRLGDPGLAADVVQDSLLKALRAEKQPTEDEGVVPWFYRILRHAIIDAHRRREASARALETYTQEVNAAPDAEEKRDICQCVKPLIDALSPEDASLLRQVDMEGASPTDLAAQHGLRVNTVNVRLHRARKKLRTQLEAFCRTCATHGCLDCDCAPPKEKRPS</sequence>
<dbReference type="Pfam" id="PF08281">
    <property type="entry name" value="Sigma70_r4_2"/>
    <property type="match status" value="1"/>
</dbReference>
<accession>A0A366H6F1</accession>
<dbReference type="GO" id="GO:0016987">
    <property type="term" value="F:sigma factor activity"/>
    <property type="evidence" value="ECO:0007669"/>
    <property type="project" value="UniProtKB-KW"/>
</dbReference>
<feature type="domain" description="RNA polymerase sigma-70 region 2" evidence="6">
    <location>
        <begin position="15"/>
        <end position="71"/>
    </location>
</feature>
<proteinExistence type="inferred from homology"/>
<dbReference type="OrthoDB" id="9782703at2"/>
<dbReference type="InterPro" id="IPR013324">
    <property type="entry name" value="RNA_pol_sigma_r3/r4-like"/>
</dbReference>
<dbReference type="InterPro" id="IPR013325">
    <property type="entry name" value="RNA_pol_sigma_r2"/>
</dbReference>
<evidence type="ECO:0000313" key="9">
    <source>
        <dbReference type="Proteomes" id="UP000253426"/>
    </source>
</evidence>
<evidence type="ECO:0000256" key="3">
    <source>
        <dbReference type="ARBA" id="ARBA00023082"/>
    </source>
</evidence>
<dbReference type="GO" id="GO:0003677">
    <property type="term" value="F:DNA binding"/>
    <property type="evidence" value="ECO:0007669"/>
    <property type="project" value="UniProtKB-KW"/>
</dbReference>
<dbReference type="InterPro" id="IPR039425">
    <property type="entry name" value="RNA_pol_sigma-70-like"/>
</dbReference>
<keyword evidence="3" id="KW-0731">Sigma factor</keyword>
<evidence type="ECO:0000256" key="4">
    <source>
        <dbReference type="ARBA" id="ARBA00023125"/>
    </source>
</evidence>
<evidence type="ECO:0000259" key="6">
    <source>
        <dbReference type="Pfam" id="PF04542"/>
    </source>
</evidence>
<feature type="domain" description="RNA polymerase sigma factor 70 region 4 type 2" evidence="7">
    <location>
        <begin position="103"/>
        <end position="150"/>
    </location>
</feature>
<organism evidence="8 9">
    <name type="scientific">Roseimicrobium gellanilyticum</name>
    <dbReference type="NCBI Taxonomy" id="748857"/>
    <lineage>
        <taxon>Bacteria</taxon>
        <taxon>Pseudomonadati</taxon>
        <taxon>Verrucomicrobiota</taxon>
        <taxon>Verrucomicrobiia</taxon>
        <taxon>Verrucomicrobiales</taxon>
        <taxon>Verrucomicrobiaceae</taxon>
        <taxon>Roseimicrobium</taxon>
    </lineage>
</organism>
<dbReference type="RefSeq" id="WP_113961801.1">
    <property type="nucleotide sequence ID" value="NZ_QNRR01000015.1"/>
</dbReference>
<name>A0A366H6F1_9BACT</name>
<comment type="similarity">
    <text evidence="1">Belongs to the sigma-70 factor family. ECF subfamily.</text>
</comment>
<dbReference type="InterPro" id="IPR036388">
    <property type="entry name" value="WH-like_DNA-bd_sf"/>
</dbReference>
<gene>
    <name evidence="8" type="ORF">DES53_115172</name>
</gene>
<dbReference type="GO" id="GO:0006352">
    <property type="term" value="P:DNA-templated transcription initiation"/>
    <property type="evidence" value="ECO:0007669"/>
    <property type="project" value="InterPro"/>
</dbReference>
<dbReference type="Pfam" id="PF04542">
    <property type="entry name" value="Sigma70_r2"/>
    <property type="match status" value="1"/>
</dbReference>
<evidence type="ECO:0000259" key="7">
    <source>
        <dbReference type="Pfam" id="PF08281"/>
    </source>
</evidence>
<dbReference type="Gene3D" id="1.10.10.10">
    <property type="entry name" value="Winged helix-like DNA-binding domain superfamily/Winged helix DNA-binding domain"/>
    <property type="match status" value="1"/>
</dbReference>
<dbReference type="InterPro" id="IPR007627">
    <property type="entry name" value="RNA_pol_sigma70_r2"/>
</dbReference>
<evidence type="ECO:0000256" key="1">
    <source>
        <dbReference type="ARBA" id="ARBA00010641"/>
    </source>
</evidence>
<dbReference type="Proteomes" id="UP000253426">
    <property type="component" value="Unassembled WGS sequence"/>
</dbReference>
<dbReference type="EMBL" id="QNRR01000015">
    <property type="protein sequence ID" value="RBP37031.1"/>
    <property type="molecule type" value="Genomic_DNA"/>
</dbReference>
<evidence type="ECO:0000256" key="5">
    <source>
        <dbReference type="ARBA" id="ARBA00023163"/>
    </source>
</evidence>
<dbReference type="PANTHER" id="PTHR43133">
    <property type="entry name" value="RNA POLYMERASE ECF-TYPE SIGMA FACTO"/>
    <property type="match status" value="1"/>
</dbReference>
<dbReference type="PANTHER" id="PTHR43133:SF8">
    <property type="entry name" value="RNA POLYMERASE SIGMA FACTOR HI_1459-RELATED"/>
    <property type="match status" value="1"/>
</dbReference>
<keyword evidence="4" id="KW-0238">DNA-binding</keyword>